<organism evidence="2 3">
    <name type="scientific">Lentibacillus halodurans</name>
    <dbReference type="NCBI Taxonomy" id="237679"/>
    <lineage>
        <taxon>Bacteria</taxon>
        <taxon>Bacillati</taxon>
        <taxon>Bacillota</taxon>
        <taxon>Bacilli</taxon>
        <taxon>Bacillales</taxon>
        <taxon>Bacillaceae</taxon>
        <taxon>Lentibacillus</taxon>
    </lineage>
</organism>
<reference evidence="2 3" key="1">
    <citation type="submission" date="2016-10" db="EMBL/GenBank/DDBJ databases">
        <authorList>
            <person name="de Groot N.N."/>
        </authorList>
    </citation>
    <scope>NUCLEOTIDE SEQUENCE [LARGE SCALE GENOMIC DNA]</scope>
    <source>
        <strain evidence="2 3">CGMCC 1.3702</strain>
    </source>
</reference>
<accession>A0A1I1ADN7</accession>
<evidence type="ECO:0000313" key="3">
    <source>
        <dbReference type="Proteomes" id="UP000198642"/>
    </source>
</evidence>
<dbReference type="RefSeq" id="WP_090241064.1">
    <property type="nucleotide sequence ID" value="NZ_FOJW01000018.1"/>
</dbReference>
<dbReference type="GO" id="GO:0016853">
    <property type="term" value="F:isomerase activity"/>
    <property type="evidence" value="ECO:0007669"/>
    <property type="project" value="UniProtKB-KW"/>
</dbReference>
<keyword evidence="2" id="KW-0413">Isomerase</keyword>
<dbReference type="InterPro" id="IPR036249">
    <property type="entry name" value="Thioredoxin-like_sf"/>
</dbReference>
<dbReference type="InterPro" id="IPR050553">
    <property type="entry name" value="Thioredoxin_ResA/DsbE_sf"/>
</dbReference>
<gene>
    <name evidence="2" type="ORF">SAMN04488072_11847</name>
</gene>
<dbReference type="PANTHER" id="PTHR42852">
    <property type="entry name" value="THIOL:DISULFIDE INTERCHANGE PROTEIN DSBE"/>
    <property type="match status" value="1"/>
</dbReference>
<name>A0A1I1ADN7_9BACI</name>
<dbReference type="AlphaFoldDB" id="A0A1I1ADN7"/>
<protein>
    <submittedName>
        <fullName evidence="2">Thiol-disulfide isomerase or thioredoxin</fullName>
    </submittedName>
</protein>
<dbReference type="SUPFAM" id="SSF52833">
    <property type="entry name" value="Thioredoxin-like"/>
    <property type="match status" value="1"/>
</dbReference>
<proteinExistence type="predicted"/>
<dbReference type="Gene3D" id="3.40.30.10">
    <property type="entry name" value="Glutaredoxin"/>
    <property type="match status" value="1"/>
</dbReference>
<keyword evidence="3" id="KW-1185">Reference proteome</keyword>
<dbReference type="Proteomes" id="UP000198642">
    <property type="component" value="Unassembled WGS sequence"/>
</dbReference>
<feature type="domain" description="Thioredoxin" evidence="1">
    <location>
        <begin position="1"/>
        <end position="146"/>
    </location>
</feature>
<dbReference type="InterPro" id="IPR013766">
    <property type="entry name" value="Thioredoxin_domain"/>
</dbReference>
<evidence type="ECO:0000259" key="1">
    <source>
        <dbReference type="PROSITE" id="PS51352"/>
    </source>
</evidence>
<sequence length="150" mass="17300">MKLRDQMPELSGATKWLNSKPLSKKELTGNKPVLIHFWSVSCDTCEKAMPKVNEFRDAYKGELHVIAVHMPRSEEDEDLNAVRRAAKKHNMTQPVFVDHEHSLTNAFKNRYVPAYYLFDANGRLRHRQSGSGGMHILQKRVDRVLNETGR</sequence>
<dbReference type="STRING" id="237679.SAMN04488072_11847"/>
<dbReference type="OrthoDB" id="9811352at2"/>
<dbReference type="Pfam" id="PF08534">
    <property type="entry name" value="Redoxin"/>
    <property type="match status" value="1"/>
</dbReference>
<dbReference type="InterPro" id="IPR013740">
    <property type="entry name" value="Redoxin"/>
</dbReference>
<evidence type="ECO:0000313" key="2">
    <source>
        <dbReference type="EMBL" id="SFB35476.1"/>
    </source>
</evidence>
<dbReference type="GO" id="GO:0016491">
    <property type="term" value="F:oxidoreductase activity"/>
    <property type="evidence" value="ECO:0007669"/>
    <property type="project" value="InterPro"/>
</dbReference>
<dbReference type="PROSITE" id="PS51352">
    <property type="entry name" value="THIOREDOXIN_2"/>
    <property type="match status" value="1"/>
</dbReference>
<dbReference type="EMBL" id="FOJW01000018">
    <property type="protein sequence ID" value="SFB35476.1"/>
    <property type="molecule type" value="Genomic_DNA"/>
</dbReference>
<dbReference type="PANTHER" id="PTHR42852:SF12">
    <property type="entry name" value="THIOL-DISULFIDE OXIDOREDUCTASE YKUV"/>
    <property type="match status" value="1"/>
</dbReference>